<reference evidence="1 2" key="1">
    <citation type="submission" date="2021-06" db="EMBL/GenBank/DDBJ databases">
        <title>Caerostris darwini draft genome.</title>
        <authorList>
            <person name="Kono N."/>
            <person name="Arakawa K."/>
        </authorList>
    </citation>
    <scope>NUCLEOTIDE SEQUENCE [LARGE SCALE GENOMIC DNA]</scope>
</reference>
<dbReference type="PANTHER" id="PTHR47326:SF1">
    <property type="entry name" value="HTH PSQ-TYPE DOMAIN-CONTAINING PROTEIN"/>
    <property type="match status" value="1"/>
</dbReference>
<dbReference type="AlphaFoldDB" id="A0AAV4S0Q3"/>
<protein>
    <submittedName>
        <fullName evidence="1">Uncharacterized protein</fullName>
    </submittedName>
</protein>
<name>A0AAV4S0Q3_9ARAC</name>
<gene>
    <name evidence="1" type="primary">AVEN_13528_1</name>
    <name evidence="1" type="ORF">CDAR_9301</name>
</gene>
<keyword evidence="2" id="KW-1185">Reference proteome</keyword>
<comment type="caution">
    <text evidence="1">The sequence shown here is derived from an EMBL/GenBank/DDBJ whole genome shotgun (WGS) entry which is preliminary data.</text>
</comment>
<organism evidence="1 2">
    <name type="scientific">Caerostris darwini</name>
    <dbReference type="NCBI Taxonomy" id="1538125"/>
    <lineage>
        <taxon>Eukaryota</taxon>
        <taxon>Metazoa</taxon>
        <taxon>Ecdysozoa</taxon>
        <taxon>Arthropoda</taxon>
        <taxon>Chelicerata</taxon>
        <taxon>Arachnida</taxon>
        <taxon>Araneae</taxon>
        <taxon>Araneomorphae</taxon>
        <taxon>Entelegynae</taxon>
        <taxon>Araneoidea</taxon>
        <taxon>Araneidae</taxon>
        <taxon>Caerostris</taxon>
    </lineage>
</organism>
<accession>A0AAV4S0Q3</accession>
<dbReference type="Proteomes" id="UP001054837">
    <property type="component" value="Unassembled WGS sequence"/>
</dbReference>
<evidence type="ECO:0000313" key="2">
    <source>
        <dbReference type="Proteomes" id="UP001054837"/>
    </source>
</evidence>
<proteinExistence type="predicted"/>
<dbReference type="EMBL" id="BPLQ01006951">
    <property type="protein sequence ID" value="GIY26544.1"/>
    <property type="molecule type" value="Genomic_DNA"/>
</dbReference>
<dbReference type="PANTHER" id="PTHR47326">
    <property type="entry name" value="TRANSPOSABLE ELEMENT TC3 TRANSPOSASE-LIKE PROTEIN"/>
    <property type="match status" value="1"/>
</dbReference>
<sequence>MKLIMLPLHVCCGRMKQDSHVIRVFNSLNSHMWSGSNPHAIRLQRHQDRWSVNVGRHARQPINWILSAAGMAHGTFVLDISPGCIRPRIAAKDIAYGSSMTELRHISALLCIIDCTIQGQYTGRWIGSQDRVSWPPRYPDLTTLDFYQWGHLKELSIKIVENLSIKYCNLEKTLEKIWDLKPQHL</sequence>
<evidence type="ECO:0000313" key="1">
    <source>
        <dbReference type="EMBL" id="GIY26544.1"/>
    </source>
</evidence>